<accession>A0A2S5GZ10</accession>
<dbReference type="Proteomes" id="UP000239990">
    <property type="component" value="Unassembled WGS sequence"/>
</dbReference>
<dbReference type="InterPro" id="IPR000847">
    <property type="entry name" value="LysR_HTH_N"/>
</dbReference>
<dbReference type="GO" id="GO:0005829">
    <property type="term" value="C:cytosol"/>
    <property type="evidence" value="ECO:0007669"/>
    <property type="project" value="TreeGrafter"/>
</dbReference>
<dbReference type="PANTHER" id="PTHR30419:SF8">
    <property type="entry name" value="NITROGEN ASSIMILATION TRANSCRIPTIONAL ACTIVATOR-RELATED"/>
    <property type="match status" value="1"/>
</dbReference>
<dbReference type="InterPro" id="IPR036388">
    <property type="entry name" value="WH-like_DNA-bd_sf"/>
</dbReference>
<name>A0A2S5GZ10_9BURK</name>
<evidence type="ECO:0000256" key="2">
    <source>
        <dbReference type="ARBA" id="ARBA00023015"/>
    </source>
</evidence>
<dbReference type="OrthoDB" id="8806341at2"/>
<dbReference type="SUPFAM" id="SSF53850">
    <property type="entry name" value="Periplasmic binding protein-like II"/>
    <property type="match status" value="1"/>
</dbReference>
<organism evidence="6 7">
    <name type="scientific">Achromobacter spanius</name>
    <dbReference type="NCBI Taxonomy" id="217203"/>
    <lineage>
        <taxon>Bacteria</taxon>
        <taxon>Pseudomonadati</taxon>
        <taxon>Pseudomonadota</taxon>
        <taxon>Betaproteobacteria</taxon>
        <taxon>Burkholderiales</taxon>
        <taxon>Alcaligenaceae</taxon>
        <taxon>Achromobacter</taxon>
    </lineage>
</organism>
<dbReference type="EMBL" id="PREU01000001">
    <property type="protein sequence ID" value="PPA78300.1"/>
    <property type="molecule type" value="Genomic_DNA"/>
</dbReference>
<dbReference type="AlphaFoldDB" id="A0A2S5GZ10"/>
<dbReference type="RefSeq" id="WP_046805149.1">
    <property type="nucleotide sequence ID" value="NZ_PREU01000001.1"/>
</dbReference>
<comment type="similarity">
    <text evidence="1">Belongs to the LysR transcriptional regulatory family.</text>
</comment>
<evidence type="ECO:0000259" key="5">
    <source>
        <dbReference type="PROSITE" id="PS50931"/>
    </source>
</evidence>
<dbReference type="Pfam" id="PF03466">
    <property type="entry name" value="LysR_substrate"/>
    <property type="match status" value="1"/>
</dbReference>
<dbReference type="GO" id="GO:0003700">
    <property type="term" value="F:DNA-binding transcription factor activity"/>
    <property type="evidence" value="ECO:0007669"/>
    <property type="project" value="InterPro"/>
</dbReference>
<gene>
    <name evidence="6" type="ORF">C4E15_03280</name>
</gene>
<evidence type="ECO:0000256" key="3">
    <source>
        <dbReference type="ARBA" id="ARBA00023125"/>
    </source>
</evidence>
<dbReference type="PROSITE" id="PS50931">
    <property type="entry name" value="HTH_LYSR"/>
    <property type="match status" value="1"/>
</dbReference>
<dbReference type="InterPro" id="IPR050950">
    <property type="entry name" value="HTH-type_LysR_regulators"/>
</dbReference>
<feature type="domain" description="HTH lysR-type" evidence="5">
    <location>
        <begin position="17"/>
        <end position="74"/>
    </location>
</feature>
<protein>
    <submittedName>
        <fullName evidence="6">LysR family transcriptional regulator</fullName>
    </submittedName>
</protein>
<keyword evidence="2" id="KW-0805">Transcription regulation</keyword>
<evidence type="ECO:0000256" key="1">
    <source>
        <dbReference type="ARBA" id="ARBA00009437"/>
    </source>
</evidence>
<keyword evidence="4" id="KW-0804">Transcription</keyword>
<dbReference type="Gene3D" id="3.40.190.290">
    <property type="match status" value="1"/>
</dbReference>
<dbReference type="PANTHER" id="PTHR30419">
    <property type="entry name" value="HTH-TYPE TRANSCRIPTIONAL REGULATOR YBHD"/>
    <property type="match status" value="1"/>
</dbReference>
<dbReference type="Pfam" id="PF00126">
    <property type="entry name" value="HTH_1"/>
    <property type="match status" value="1"/>
</dbReference>
<dbReference type="InterPro" id="IPR005119">
    <property type="entry name" value="LysR_subst-bd"/>
</dbReference>
<comment type="caution">
    <text evidence="6">The sequence shown here is derived from an EMBL/GenBank/DDBJ whole genome shotgun (WGS) entry which is preliminary data.</text>
</comment>
<dbReference type="GO" id="GO:0003677">
    <property type="term" value="F:DNA binding"/>
    <property type="evidence" value="ECO:0007669"/>
    <property type="project" value="UniProtKB-KW"/>
</dbReference>
<dbReference type="SUPFAM" id="SSF46785">
    <property type="entry name" value="Winged helix' DNA-binding domain"/>
    <property type="match status" value="1"/>
</dbReference>
<proteinExistence type="inferred from homology"/>
<keyword evidence="3" id="KW-0238">DNA-binding</keyword>
<evidence type="ECO:0000313" key="7">
    <source>
        <dbReference type="Proteomes" id="UP000239990"/>
    </source>
</evidence>
<reference evidence="6 7" key="1">
    <citation type="submission" date="2018-02" db="EMBL/GenBank/DDBJ databases">
        <title>Draft Genome of Achromobacter spanius stain 6.</title>
        <authorList>
            <person name="Gunasekera T.S."/>
            <person name="Radwan O."/>
            <person name="Ruiz O.N."/>
        </authorList>
    </citation>
    <scope>NUCLEOTIDE SEQUENCE [LARGE SCALE GENOMIC DNA]</scope>
    <source>
        <strain evidence="6 7">6</strain>
    </source>
</reference>
<evidence type="ECO:0000256" key="4">
    <source>
        <dbReference type="ARBA" id="ARBA00023163"/>
    </source>
</evidence>
<dbReference type="InterPro" id="IPR036390">
    <property type="entry name" value="WH_DNA-bd_sf"/>
</dbReference>
<dbReference type="Gene3D" id="1.10.10.10">
    <property type="entry name" value="Winged helix-like DNA-binding domain superfamily/Winged helix DNA-binding domain"/>
    <property type="match status" value="1"/>
</dbReference>
<sequence length="322" mass="35121">MTAFDPDAVIRKLTSRLKMRHLMLLLQIEQHGSLTRVAEHMATSQPAVTNALAELESMFDVPLFDRSVRGMTPTPLGAVVLARARGLVHDLGHLVQEMEAVAAGHAAHLHIGVIPFVSGQMLSAAIGRTLPQGRRITATIHEGQGPALLRQLRDHTLDVVVGWATPSVDLSNIDFEVLYHQQPRLIASRRLAARLGRSRLEWERLADLDWILGTPGSPIRDQVAEIFLRAGVAPPPPSVQSDSSKLIGEMIVASDRAVSILPADIADELVRIAGAAIVPYSFDWTLPPISLFTRADGLRRNVDALFASKLREVYTKGARPGN</sequence>
<dbReference type="PRINTS" id="PR00039">
    <property type="entry name" value="HTHLYSR"/>
</dbReference>
<evidence type="ECO:0000313" key="6">
    <source>
        <dbReference type="EMBL" id="PPA78300.1"/>
    </source>
</evidence>